<dbReference type="GO" id="GO:0003735">
    <property type="term" value="F:structural constituent of ribosome"/>
    <property type="evidence" value="ECO:0007669"/>
    <property type="project" value="InterPro"/>
</dbReference>
<dbReference type="PANTHER" id="PTHR13528">
    <property type="entry name" value="39S RIBOSOMAL PROTEIN L28, MITOCHONDRIAL"/>
    <property type="match status" value="1"/>
</dbReference>
<keyword evidence="7" id="KW-1185">Reference proteome</keyword>
<dbReference type="STRING" id="375451.RD1_1680"/>
<dbReference type="GO" id="GO:0006412">
    <property type="term" value="P:translation"/>
    <property type="evidence" value="ECO:0007669"/>
    <property type="project" value="UniProtKB-UniRule"/>
</dbReference>
<gene>
    <name evidence="5 6" type="primary">rpmB</name>
    <name evidence="6" type="ordered locus">RD1_1680</name>
</gene>
<dbReference type="InterPro" id="IPR037147">
    <property type="entry name" value="Ribosomal_bL28_sf"/>
</dbReference>
<evidence type="ECO:0000256" key="2">
    <source>
        <dbReference type="ARBA" id="ARBA00022980"/>
    </source>
</evidence>
<dbReference type="HAMAP" id="MF_00373">
    <property type="entry name" value="Ribosomal_bL28"/>
    <property type="match status" value="1"/>
</dbReference>
<sequence length="120" mass="12880">MTPAPLSFTGPPVRPVKKDDLMSRVCELTGKGPMTGNNVSHANNKTRRRFLPNLNDVTLQSEALGRGFKFRISAAALRTVDHRGGLDKFMAKAKDSDLSANALKVKKAISKASDGAEALS</sequence>
<evidence type="ECO:0000256" key="4">
    <source>
        <dbReference type="ARBA" id="ARBA00035174"/>
    </source>
</evidence>
<dbReference type="EMBL" id="CP000362">
    <property type="protein sequence ID" value="ABG31304.1"/>
    <property type="molecule type" value="Genomic_DNA"/>
</dbReference>
<dbReference type="InterPro" id="IPR001383">
    <property type="entry name" value="Ribosomal_bL28_bact-type"/>
</dbReference>
<evidence type="ECO:0000256" key="5">
    <source>
        <dbReference type="HAMAP-Rule" id="MF_00373"/>
    </source>
</evidence>
<dbReference type="InterPro" id="IPR026569">
    <property type="entry name" value="Ribosomal_bL28"/>
</dbReference>
<dbReference type="Pfam" id="PF00830">
    <property type="entry name" value="Ribosomal_L28"/>
    <property type="match status" value="1"/>
</dbReference>
<keyword evidence="3 5" id="KW-0687">Ribonucleoprotein</keyword>
<name>Q169N9_ROSDO</name>
<comment type="similarity">
    <text evidence="1 5">Belongs to the bacterial ribosomal protein bL28 family.</text>
</comment>
<protein>
    <recommendedName>
        <fullName evidence="4 5">Large ribosomal subunit protein bL28</fullName>
    </recommendedName>
</protein>
<evidence type="ECO:0000313" key="7">
    <source>
        <dbReference type="Proteomes" id="UP000007029"/>
    </source>
</evidence>
<keyword evidence="2 5" id="KW-0689">Ribosomal protein</keyword>
<evidence type="ECO:0000256" key="3">
    <source>
        <dbReference type="ARBA" id="ARBA00023274"/>
    </source>
</evidence>
<dbReference type="GO" id="GO:0022625">
    <property type="term" value="C:cytosolic large ribosomal subunit"/>
    <property type="evidence" value="ECO:0007669"/>
    <property type="project" value="TreeGrafter"/>
</dbReference>
<dbReference type="HOGENOM" id="CLU_064548_4_2_5"/>
<dbReference type="AlphaFoldDB" id="Q169N9"/>
<dbReference type="Gene3D" id="2.30.170.40">
    <property type="entry name" value="Ribosomal protein L28/L24"/>
    <property type="match status" value="1"/>
</dbReference>
<evidence type="ECO:0000256" key="1">
    <source>
        <dbReference type="ARBA" id="ARBA00008760"/>
    </source>
</evidence>
<reference evidence="6 7" key="1">
    <citation type="journal article" date="2007" name="J. Bacteriol.">
        <title>The complete genome sequence of Roseobacter denitrificans reveals a mixotrophic rather than photosynthetic metabolism.</title>
        <authorList>
            <person name="Swingley W.D."/>
            <person name="Sadekar S."/>
            <person name="Mastrian S.D."/>
            <person name="Matthies H.J."/>
            <person name="Hao J."/>
            <person name="Ramos H."/>
            <person name="Acharya C.R."/>
            <person name="Conrad A.L."/>
            <person name="Taylor H.L."/>
            <person name="Dejesa L.C."/>
            <person name="Shah M.K."/>
            <person name="O'huallachain M.E."/>
            <person name="Lince M.T."/>
            <person name="Blankenship R.E."/>
            <person name="Beatty J.T."/>
            <person name="Touchman J.W."/>
        </authorList>
    </citation>
    <scope>NUCLEOTIDE SEQUENCE [LARGE SCALE GENOMIC DNA]</scope>
    <source>
        <strain evidence="7">ATCC 33942 / OCh 114</strain>
    </source>
</reference>
<dbReference type="SUPFAM" id="SSF143800">
    <property type="entry name" value="L28p-like"/>
    <property type="match status" value="1"/>
</dbReference>
<proteinExistence type="inferred from homology"/>
<organism evidence="6 7">
    <name type="scientific">Roseobacter denitrificans (strain ATCC 33942 / OCh 114)</name>
    <name type="common">Erythrobacter sp. (strain OCh 114)</name>
    <name type="synonym">Roseobacter denitrificans</name>
    <dbReference type="NCBI Taxonomy" id="375451"/>
    <lineage>
        <taxon>Bacteria</taxon>
        <taxon>Pseudomonadati</taxon>
        <taxon>Pseudomonadota</taxon>
        <taxon>Alphaproteobacteria</taxon>
        <taxon>Rhodobacterales</taxon>
        <taxon>Roseobacteraceae</taxon>
        <taxon>Roseobacter</taxon>
    </lineage>
</organism>
<dbReference type="Proteomes" id="UP000007029">
    <property type="component" value="Chromosome"/>
</dbReference>
<dbReference type="eggNOG" id="COG0227">
    <property type="taxonomic scope" value="Bacteria"/>
</dbReference>
<dbReference type="InterPro" id="IPR034704">
    <property type="entry name" value="Ribosomal_bL28/bL31-like_sf"/>
</dbReference>
<dbReference type="PANTHER" id="PTHR13528:SF2">
    <property type="entry name" value="LARGE RIBOSOMAL SUBUNIT PROTEIN BL28M"/>
    <property type="match status" value="1"/>
</dbReference>
<dbReference type="KEGG" id="rde:RD1_1680"/>
<dbReference type="NCBIfam" id="TIGR00009">
    <property type="entry name" value="L28"/>
    <property type="match status" value="1"/>
</dbReference>
<accession>Q169N9</accession>
<evidence type="ECO:0000313" key="6">
    <source>
        <dbReference type="EMBL" id="ABG31304.1"/>
    </source>
</evidence>